<evidence type="ECO:0000256" key="1">
    <source>
        <dbReference type="ARBA" id="ARBA00023015"/>
    </source>
</evidence>
<dbReference type="SUPFAM" id="SSF46785">
    <property type="entry name" value="Winged helix' DNA-binding domain"/>
    <property type="match status" value="1"/>
</dbReference>
<comment type="caution">
    <text evidence="5">The sequence shown here is derived from an EMBL/GenBank/DDBJ whole genome shotgun (WGS) entry which is preliminary data.</text>
</comment>
<reference evidence="5 6" key="1">
    <citation type="submission" date="2019-11" db="EMBL/GenBank/DDBJ databases">
        <authorList>
            <person name="Criscuolo A."/>
        </authorList>
    </citation>
    <scope>NUCLEOTIDE SEQUENCE [LARGE SCALE GENOMIC DNA]</scope>
    <source>
        <strain evidence="5">CIP111667</strain>
    </source>
</reference>
<dbReference type="Proteomes" id="UP000419743">
    <property type="component" value="Unassembled WGS sequence"/>
</dbReference>
<dbReference type="PRINTS" id="PR00035">
    <property type="entry name" value="HTHGNTR"/>
</dbReference>
<organism evidence="5 6">
    <name type="scientific">Occultella aeris</name>
    <dbReference type="NCBI Taxonomy" id="2761496"/>
    <lineage>
        <taxon>Bacteria</taxon>
        <taxon>Bacillati</taxon>
        <taxon>Actinomycetota</taxon>
        <taxon>Actinomycetes</taxon>
        <taxon>Micrococcales</taxon>
        <taxon>Ruaniaceae</taxon>
        <taxon>Occultella</taxon>
    </lineage>
</organism>
<evidence type="ECO:0000313" key="5">
    <source>
        <dbReference type="EMBL" id="VZO39402.1"/>
    </source>
</evidence>
<dbReference type="InterPro" id="IPR036388">
    <property type="entry name" value="WH-like_DNA-bd_sf"/>
</dbReference>
<keyword evidence="1" id="KW-0805">Transcription regulation</keyword>
<proteinExistence type="predicted"/>
<dbReference type="SUPFAM" id="SSF48008">
    <property type="entry name" value="GntR ligand-binding domain-like"/>
    <property type="match status" value="1"/>
</dbReference>
<evidence type="ECO:0000256" key="3">
    <source>
        <dbReference type="ARBA" id="ARBA00023163"/>
    </source>
</evidence>
<dbReference type="SMART" id="SM00895">
    <property type="entry name" value="FCD"/>
    <property type="match status" value="1"/>
</dbReference>
<dbReference type="PROSITE" id="PS50949">
    <property type="entry name" value="HTH_GNTR"/>
    <property type="match status" value="1"/>
</dbReference>
<sequence>MTPREAASVADQTYGALREAILRGRYAQGERLTSVRLAEELGVSRTPIRAALARLKSEGLVEFTDGRAAWIPPLTVEAVEEAYEISEALEPLLVARVATTATDEQIEEIADAVSHMEDAARAADQYAWAEADERFHTLVHTYAGRETTAEMLGRVGTVIDRIRFLSLNLHPEGAALSAQEHRGVVDALAARDAEQARTRHAAHLRRVGEQNVTFLRQSFPLFGSPPMTHGATRTT</sequence>
<gene>
    <name evidence="5" type="primary">ydfH_6</name>
    <name evidence="5" type="ORF">HALOF300_04090</name>
</gene>
<keyword evidence="2" id="KW-0238">DNA-binding</keyword>
<dbReference type="Pfam" id="PF07729">
    <property type="entry name" value="FCD"/>
    <property type="match status" value="1"/>
</dbReference>
<dbReference type="PANTHER" id="PTHR43537">
    <property type="entry name" value="TRANSCRIPTIONAL REGULATOR, GNTR FAMILY"/>
    <property type="match status" value="1"/>
</dbReference>
<dbReference type="Gene3D" id="1.20.120.530">
    <property type="entry name" value="GntR ligand-binding domain-like"/>
    <property type="match status" value="1"/>
</dbReference>
<name>A0A7M4DPK8_9MICO</name>
<dbReference type="PANTHER" id="PTHR43537:SF5">
    <property type="entry name" value="UXU OPERON TRANSCRIPTIONAL REGULATOR"/>
    <property type="match status" value="1"/>
</dbReference>
<keyword evidence="3" id="KW-0804">Transcription</keyword>
<dbReference type="InterPro" id="IPR000524">
    <property type="entry name" value="Tscrpt_reg_HTH_GntR"/>
</dbReference>
<dbReference type="CDD" id="cd07377">
    <property type="entry name" value="WHTH_GntR"/>
    <property type="match status" value="1"/>
</dbReference>
<dbReference type="PRINTS" id="PR00033">
    <property type="entry name" value="HTHASNC"/>
</dbReference>
<accession>A0A7M4DPK8</accession>
<dbReference type="Pfam" id="PF00392">
    <property type="entry name" value="GntR"/>
    <property type="match status" value="1"/>
</dbReference>
<evidence type="ECO:0000256" key="2">
    <source>
        <dbReference type="ARBA" id="ARBA00023125"/>
    </source>
</evidence>
<evidence type="ECO:0000259" key="4">
    <source>
        <dbReference type="PROSITE" id="PS50949"/>
    </source>
</evidence>
<dbReference type="InterPro" id="IPR036390">
    <property type="entry name" value="WH_DNA-bd_sf"/>
</dbReference>
<dbReference type="GO" id="GO:0043565">
    <property type="term" value="F:sequence-specific DNA binding"/>
    <property type="evidence" value="ECO:0007669"/>
    <property type="project" value="InterPro"/>
</dbReference>
<dbReference type="InterPro" id="IPR000485">
    <property type="entry name" value="AsnC-type_HTH_dom"/>
</dbReference>
<dbReference type="EMBL" id="CACRYJ010000059">
    <property type="protein sequence ID" value="VZO39402.1"/>
    <property type="molecule type" value="Genomic_DNA"/>
</dbReference>
<evidence type="ECO:0000313" key="6">
    <source>
        <dbReference type="Proteomes" id="UP000419743"/>
    </source>
</evidence>
<dbReference type="SMART" id="SM00345">
    <property type="entry name" value="HTH_GNTR"/>
    <property type="match status" value="1"/>
</dbReference>
<protein>
    <submittedName>
        <fullName evidence="5">Putative HTH-type transcriptional regulator YdfH</fullName>
    </submittedName>
</protein>
<keyword evidence="6" id="KW-1185">Reference proteome</keyword>
<dbReference type="AlphaFoldDB" id="A0A7M4DPK8"/>
<dbReference type="InterPro" id="IPR008920">
    <property type="entry name" value="TF_FadR/GntR_C"/>
</dbReference>
<dbReference type="Gene3D" id="1.10.10.10">
    <property type="entry name" value="Winged helix-like DNA-binding domain superfamily/Winged helix DNA-binding domain"/>
    <property type="match status" value="1"/>
</dbReference>
<feature type="domain" description="HTH gntR-type" evidence="4">
    <location>
        <begin position="7"/>
        <end position="74"/>
    </location>
</feature>
<dbReference type="GO" id="GO:0003700">
    <property type="term" value="F:DNA-binding transcription factor activity"/>
    <property type="evidence" value="ECO:0007669"/>
    <property type="project" value="InterPro"/>
</dbReference>
<dbReference type="InterPro" id="IPR011711">
    <property type="entry name" value="GntR_C"/>
</dbReference>